<dbReference type="InterPro" id="IPR001977">
    <property type="entry name" value="Depp_CoAkinase"/>
</dbReference>
<dbReference type="NCBIfam" id="TIGR00152">
    <property type="entry name" value="dephospho-CoA kinase"/>
    <property type="match status" value="1"/>
</dbReference>
<dbReference type="Pfam" id="PF01121">
    <property type="entry name" value="CoaE"/>
    <property type="match status" value="1"/>
</dbReference>
<sequence length="553" mass="60913">MYNCGLLLLSTALHKQTISPLLLHAAKVVGNKLLLSIPVVSNSFSYWKNAVFLCYNAATEVCPSLDVNLVLPQQVRGNCSFDFDVVITNNENVDWALEQARSLHPAYDKKVIYANLGLDLPNTPSVFHVEDDHTLVGERYTDVCLGGTFDRLHNGHKILLSVGALLARNRLLAGVTTDSMLKNKHLAPLILSVGSRCAGVRSFLSTIGFPVSKLEVTELRDAFGPPAYRPEYRCIVASAESVPNCNKLNELRRANGLDRLDIERIDLVTDSCPRSTPVPVELDESKLSSSTNRFHLLGSLLRPVNLMADKANRNPDAPYVIGLAGPSGAGKSALARRLAQLSKRVHVIDCDRLGHEAYRPGTACHKALIDHFGLNTIASPEPPHPIDRSRLGKLVFSDAARLQELNAIVWPEIERLVVEKLEQLHPNTADLKRDPATRPIVILDAAVLLPAGWDKICHEVWIAVLPRQEAQRRICERANLDPDSANERLLRQATAVAEATGGLDWWDVGQIDTGLGPLGRAHVVLSTQWEPECSQLQVCKAFRALENRLSSIR</sequence>
<dbReference type="Proteomes" id="UP000748531">
    <property type="component" value="Unassembled WGS sequence"/>
</dbReference>
<protein>
    <submittedName>
        <fullName evidence="4">Phosphopantetheine adenylyltransferase / dephospho-CoA kinase</fullName>
    </submittedName>
</protein>
<gene>
    <name evidence="4" type="ORF">PHET_05654</name>
</gene>
<keyword evidence="5" id="KW-1185">Reference proteome</keyword>
<dbReference type="OrthoDB" id="330671at2759"/>
<dbReference type="GO" id="GO:0015937">
    <property type="term" value="P:coenzyme A biosynthetic process"/>
    <property type="evidence" value="ECO:0007669"/>
    <property type="project" value="InterPro"/>
</dbReference>
<keyword evidence="4" id="KW-0548">Nucleotidyltransferase</keyword>
<dbReference type="InterPro" id="IPR014729">
    <property type="entry name" value="Rossmann-like_a/b/a_fold"/>
</dbReference>
<feature type="domain" description="AAA+ ATPase" evidence="3">
    <location>
        <begin position="317"/>
        <end position="527"/>
    </location>
</feature>
<evidence type="ECO:0000256" key="2">
    <source>
        <dbReference type="ARBA" id="ARBA00022840"/>
    </source>
</evidence>
<dbReference type="Gene3D" id="3.40.50.620">
    <property type="entry name" value="HUPs"/>
    <property type="match status" value="1"/>
</dbReference>
<dbReference type="Pfam" id="PF01467">
    <property type="entry name" value="CTP_transf_like"/>
    <property type="match status" value="1"/>
</dbReference>
<dbReference type="AlphaFoldDB" id="A0A8J4SXL0"/>
<dbReference type="PROSITE" id="PS51219">
    <property type="entry name" value="DPCK"/>
    <property type="match status" value="1"/>
</dbReference>
<dbReference type="InterPro" id="IPR003593">
    <property type="entry name" value="AAA+_ATPase"/>
</dbReference>
<dbReference type="SUPFAM" id="SSF52374">
    <property type="entry name" value="Nucleotidylyl transferase"/>
    <property type="match status" value="1"/>
</dbReference>
<dbReference type="GO" id="GO:0004140">
    <property type="term" value="F:dephospho-CoA kinase activity"/>
    <property type="evidence" value="ECO:0007669"/>
    <property type="project" value="InterPro"/>
</dbReference>
<dbReference type="InterPro" id="IPR027417">
    <property type="entry name" value="P-loop_NTPase"/>
</dbReference>
<keyword evidence="4" id="KW-0808">Transferase</keyword>
<dbReference type="GO" id="GO:0016779">
    <property type="term" value="F:nucleotidyltransferase activity"/>
    <property type="evidence" value="ECO:0007669"/>
    <property type="project" value="UniProtKB-KW"/>
</dbReference>
<dbReference type="PANTHER" id="PTHR10695:SF46">
    <property type="entry name" value="BIFUNCTIONAL COENZYME A SYNTHASE-RELATED"/>
    <property type="match status" value="1"/>
</dbReference>
<keyword evidence="1" id="KW-0547">Nucleotide-binding</keyword>
<organism evidence="4 5">
    <name type="scientific">Paragonimus heterotremus</name>
    <dbReference type="NCBI Taxonomy" id="100268"/>
    <lineage>
        <taxon>Eukaryota</taxon>
        <taxon>Metazoa</taxon>
        <taxon>Spiralia</taxon>
        <taxon>Lophotrochozoa</taxon>
        <taxon>Platyhelminthes</taxon>
        <taxon>Trematoda</taxon>
        <taxon>Digenea</taxon>
        <taxon>Plagiorchiida</taxon>
        <taxon>Troglotremata</taxon>
        <taxon>Troglotrematidae</taxon>
        <taxon>Paragonimus</taxon>
    </lineage>
</organism>
<keyword evidence="2" id="KW-0067">ATP-binding</keyword>
<dbReference type="EMBL" id="LUCH01002820">
    <property type="protein sequence ID" value="KAF5400931.1"/>
    <property type="molecule type" value="Genomic_DNA"/>
</dbReference>
<dbReference type="Gene3D" id="3.40.50.300">
    <property type="entry name" value="P-loop containing nucleotide triphosphate hydrolases"/>
    <property type="match status" value="1"/>
</dbReference>
<proteinExistence type="inferred from homology"/>
<dbReference type="PANTHER" id="PTHR10695">
    <property type="entry name" value="DEPHOSPHO-COA KINASE-RELATED"/>
    <property type="match status" value="1"/>
</dbReference>
<evidence type="ECO:0000313" key="4">
    <source>
        <dbReference type="EMBL" id="KAF5400931.1"/>
    </source>
</evidence>
<dbReference type="SMART" id="SM00382">
    <property type="entry name" value="AAA"/>
    <property type="match status" value="1"/>
</dbReference>
<accession>A0A8J4SXL0</accession>
<dbReference type="InterPro" id="IPR004821">
    <property type="entry name" value="Cyt_trans-like"/>
</dbReference>
<evidence type="ECO:0000313" key="5">
    <source>
        <dbReference type="Proteomes" id="UP000748531"/>
    </source>
</evidence>
<dbReference type="HAMAP" id="MF_00376">
    <property type="entry name" value="Dephospho_CoA_kinase"/>
    <property type="match status" value="1"/>
</dbReference>
<evidence type="ECO:0000256" key="1">
    <source>
        <dbReference type="ARBA" id="ARBA00022741"/>
    </source>
</evidence>
<evidence type="ECO:0000259" key="3">
    <source>
        <dbReference type="SMART" id="SM00382"/>
    </source>
</evidence>
<comment type="caution">
    <text evidence="4">The sequence shown here is derived from an EMBL/GenBank/DDBJ whole genome shotgun (WGS) entry which is preliminary data.</text>
</comment>
<reference evidence="4" key="1">
    <citation type="submission" date="2019-05" db="EMBL/GenBank/DDBJ databases">
        <title>Annotation for the trematode Paragonimus heterotremus.</title>
        <authorList>
            <person name="Choi Y.-J."/>
        </authorList>
    </citation>
    <scope>NUCLEOTIDE SEQUENCE</scope>
    <source>
        <strain evidence="4">LC</strain>
    </source>
</reference>
<keyword evidence="4" id="KW-0418">Kinase</keyword>
<dbReference type="CDD" id="cd02022">
    <property type="entry name" value="DPCK"/>
    <property type="match status" value="1"/>
</dbReference>
<name>A0A8J4SXL0_9TREM</name>
<dbReference type="SUPFAM" id="SSF52540">
    <property type="entry name" value="P-loop containing nucleoside triphosphate hydrolases"/>
    <property type="match status" value="1"/>
</dbReference>
<dbReference type="GO" id="GO:0005524">
    <property type="term" value="F:ATP binding"/>
    <property type="evidence" value="ECO:0007669"/>
    <property type="project" value="UniProtKB-KW"/>
</dbReference>